<comment type="similarity">
    <text evidence="1 2">Belongs to the short-chain dehydrogenases/reductases (SDR) family.</text>
</comment>
<evidence type="ECO:0008006" key="5">
    <source>
        <dbReference type="Google" id="ProtNLM"/>
    </source>
</evidence>
<evidence type="ECO:0000313" key="3">
    <source>
        <dbReference type="EMBL" id="PAP77035.1"/>
    </source>
</evidence>
<protein>
    <recommendedName>
        <fullName evidence="5">Sugar dehydrogenase</fullName>
    </recommendedName>
</protein>
<dbReference type="PANTHER" id="PTHR42760">
    <property type="entry name" value="SHORT-CHAIN DEHYDROGENASES/REDUCTASES FAMILY MEMBER"/>
    <property type="match status" value="1"/>
</dbReference>
<evidence type="ECO:0000313" key="4">
    <source>
        <dbReference type="Proteomes" id="UP000216339"/>
    </source>
</evidence>
<proteinExistence type="inferred from homology"/>
<dbReference type="PANTHER" id="PTHR42760:SF132">
    <property type="entry name" value="SHORT-CHAIN DEHYDROGENASE_REDUCTASE FAMILY PROTEIN"/>
    <property type="match status" value="1"/>
</dbReference>
<dbReference type="FunFam" id="3.40.50.720:FF:000084">
    <property type="entry name" value="Short-chain dehydrogenase reductase"/>
    <property type="match status" value="1"/>
</dbReference>
<reference evidence="3 4" key="1">
    <citation type="submission" date="2016-11" db="EMBL/GenBank/DDBJ databases">
        <title>Study of marine rhodopsin-containing bacteria.</title>
        <authorList>
            <person name="Yoshizawa S."/>
            <person name="Kumagai Y."/>
            <person name="Kogure K."/>
        </authorList>
    </citation>
    <scope>NUCLEOTIDE SEQUENCE [LARGE SCALE GENOMIC DNA]</scope>
    <source>
        <strain evidence="3 4">SAORIC-28</strain>
    </source>
</reference>
<dbReference type="AlphaFoldDB" id="A0A271J249"/>
<dbReference type="PRINTS" id="PR00081">
    <property type="entry name" value="GDHRDH"/>
</dbReference>
<dbReference type="InterPro" id="IPR002347">
    <property type="entry name" value="SDR_fam"/>
</dbReference>
<dbReference type="Gene3D" id="3.40.50.720">
    <property type="entry name" value="NAD(P)-binding Rossmann-like Domain"/>
    <property type="match status" value="1"/>
</dbReference>
<evidence type="ECO:0000256" key="2">
    <source>
        <dbReference type="RuleBase" id="RU000363"/>
    </source>
</evidence>
<organism evidence="3 4">
    <name type="scientific">Rubrivirga marina</name>
    <dbReference type="NCBI Taxonomy" id="1196024"/>
    <lineage>
        <taxon>Bacteria</taxon>
        <taxon>Pseudomonadati</taxon>
        <taxon>Rhodothermota</taxon>
        <taxon>Rhodothermia</taxon>
        <taxon>Rhodothermales</taxon>
        <taxon>Rubricoccaceae</taxon>
        <taxon>Rubrivirga</taxon>
    </lineage>
</organism>
<dbReference type="PRINTS" id="PR00080">
    <property type="entry name" value="SDRFAMILY"/>
</dbReference>
<dbReference type="PROSITE" id="PS00061">
    <property type="entry name" value="ADH_SHORT"/>
    <property type="match status" value="1"/>
</dbReference>
<dbReference type="Pfam" id="PF13561">
    <property type="entry name" value="adh_short_C2"/>
    <property type="match status" value="1"/>
</dbReference>
<gene>
    <name evidence="3" type="ORF">BSZ37_11640</name>
</gene>
<dbReference type="GO" id="GO:0016616">
    <property type="term" value="F:oxidoreductase activity, acting on the CH-OH group of donors, NAD or NADP as acceptor"/>
    <property type="evidence" value="ECO:0007669"/>
    <property type="project" value="TreeGrafter"/>
</dbReference>
<name>A0A271J249_9BACT</name>
<dbReference type="InterPro" id="IPR036291">
    <property type="entry name" value="NAD(P)-bd_dom_sf"/>
</dbReference>
<evidence type="ECO:0000256" key="1">
    <source>
        <dbReference type="ARBA" id="ARBA00006484"/>
    </source>
</evidence>
<dbReference type="EMBL" id="MQWD01000001">
    <property type="protein sequence ID" value="PAP77035.1"/>
    <property type="molecule type" value="Genomic_DNA"/>
</dbReference>
<dbReference type="Pfam" id="PF00106">
    <property type="entry name" value="adh_short"/>
    <property type="match status" value="1"/>
</dbReference>
<dbReference type="RefSeq" id="WP_095510702.1">
    <property type="nucleotide sequence ID" value="NZ_MQWD01000001.1"/>
</dbReference>
<dbReference type="SUPFAM" id="SSF51735">
    <property type="entry name" value="NAD(P)-binding Rossmann-fold domains"/>
    <property type="match status" value="1"/>
</dbReference>
<dbReference type="OrthoDB" id="9788235at2"/>
<keyword evidence="4" id="KW-1185">Reference proteome</keyword>
<comment type="caution">
    <text evidence="3">The sequence shown here is derived from an EMBL/GenBank/DDBJ whole genome shotgun (WGS) entry which is preliminary data.</text>
</comment>
<accession>A0A271J249</accession>
<dbReference type="Proteomes" id="UP000216339">
    <property type="component" value="Unassembled WGS sequence"/>
</dbReference>
<sequence>MPDLTNRTALITGASTGIGRAIAVELARRGASVAINYPFERERANAEETRRRVEAAVHEAVHLDAEAGGVALAASDAGTCTLVKADVSRENEVEAMFEQVAGSCGTVDILVNNAGIQIEEPASHETTAAHFDEVLAVNLRGAFLCSREAIRGFLSRRTDGPNQGVIVNVSSVHQRIPRPHYLAYAISKFGLDGLTQTLALEYADRGIRVNNIAPGATRTPIQSWLGDPEATRVVEDHIPMGRIAEPDEIARLAAFLASDDAAYVTGQTLFADGGLTLYGDFQEPWSG</sequence>
<dbReference type="InterPro" id="IPR020904">
    <property type="entry name" value="Sc_DH/Rdtase_CS"/>
</dbReference>